<dbReference type="Proteomes" id="UP000076925">
    <property type="component" value="Unassembled WGS sequence"/>
</dbReference>
<keyword evidence="1" id="KW-0732">Signal</keyword>
<evidence type="ECO:0000256" key="1">
    <source>
        <dbReference type="SAM" id="SignalP"/>
    </source>
</evidence>
<proteinExistence type="predicted"/>
<sequence length="264" mass="28681">MKNNFIQASLLSFGFLSAISLTALSFSHQPTRAQTPNGYIDIAADGNLNEYSPATAPLLVRGTVTPAVKDVQILLKELGFYNGNADSIYGSRTVSAVISFQKSRNLTANGAVNKQTWEALINADSLTSSVPTNNLNKYSPQTAQSPSFGSQRKVATIDNIHVNPSEFLGKTVTFTGQVQSFLTPNTFTLDDPQTSSQEYLLVLSTAPVKDVSVGNRVQVTGTVRQFNKDKLVQEFGVNPSLVRPITSYYRNLPVIVTQSTQVVR</sequence>
<dbReference type="AlphaFoldDB" id="A0A139XG87"/>
<reference evidence="3 4" key="1">
    <citation type="journal article" date="2013" name="Genome Biol. Evol.">
        <title>Genomes of Stigonematalean cyanobacteria (subsection V) and the evolution of oxygenic photosynthesis from prokaryotes to plastids.</title>
        <authorList>
            <person name="Dagan T."/>
            <person name="Roettger M."/>
            <person name="Stucken K."/>
            <person name="Landan G."/>
            <person name="Koch R."/>
            <person name="Major P."/>
            <person name="Gould S.B."/>
            <person name="Goremykin V.V."/>
            <person name="Rippka R."/>
            <person name="Tandeau de Marsac N."/>
            <person name="Gugger M."/>
            <person name="Lockhart P.J."/>
            <person name="Allen J.F."/>
            <person name="Brune I."/>
            <person name="Maus I."/>
            <person name="Puhler A."/>
            <person name="Martin W.F."/>
        </authorList>
    </citation>
    <scope>NUCLEOTIDE SEQUENCE [LARGE SCALE GENOMIC DNA]</scope>
    <source>
        <strain evidence="3 4">PCC 7110</strain>
    </source>
</reference>
<accession>A0A139XG87</accession>
<dbReference type="SUPFAM" id="SSF47090">
    <property type="entry name" value="PGBD-like"/>
    <property type="match status" value="1"/>
</dbReference>
<feature type="signal peptide" evidence="1">
    <location>
        <begin position="1"/>
        <end position="23"/>
    </location>
</feature>
<dbReference type="EMBL" id="ANNX02000012">
    <property type="protein sequence ID" value="KYC43707.1"/>
    <property type="molecule type" value="Genomic_DNA"/>
</dbReference>
<protein>
    <recommendedName>
        <fullName evidence="2">Peptidoglycan binding-like domain-containing protein</fullName>
    </recommendedName>
</protein>
<dbReference type="STRING" id="128403.WA1_00630"/>
<dbReference type="Gene3D" id="1.10.101.10">
    <property type="entry name" value="PGBD-like superfamily/PGBD"/>
    <property type="match status" value="1"/>
</dbReference>
<dbReference type="OrthoDB" id="517426at2"/>
<keyword evidence="4" id="KW-1185">Reference proteome</keyword>
<dbReference type="InterPro" id="IPR002477">
    <property type="entry name" value="Peptidoglycan-bd-like"/>
</dbReference>
<gene>
    <name evidence="3" type="ORF">WA1_00630</name>
</gene>
<evidence type="ECO:0000313" key="4">
    <source>
        <dbReference type="Proteomes" id="UP000076925"/>
    </source>
</evidence>
<dbReference type="InterPro" id="IPR036366">
    <property type="entry name" value="PGBDSf"/>
</dbReference>
<comment type="caution">
    <text evidence="3">The sequence shown here is derived from an EMBL/GenBank/DDBJ whole genome shotgun (WGS) entry which is preliminary data.</text>
</comment>
<dbReference type="InterPro" id="IPR036365">
    <property type="entry name" value="PGBD-like_sf"/>
</dbReference>
<feature type="domain" description="Peptidoglycan binding-like" evidence="2">
    <location>
        <begin position="66"/>
        <end position="120"/>
    </location>
</feature>
<name>A0A139XG87_9CYAN</name>
<evidence type="ECO:0000259" key="2">
    <source>
        <dbReference type="Pfam" id="PF01471"/>
    </source>
</evidence>
<evidence type="ECO:0000313" key="3">
    <source>
        <dbReference type="EMBL" id="KYC43707.1"/>
    </source>
</evidence>
<dbReference type="RefSeq" id="WP_017742163.1">
    <property type="nucleotide sequence ID" value="NZ_KQ976354.1"/>
</dbReference>
<feature type="chain" id="PRO_5007300705" description="Peptidoglycan binding-like domain-containing protein" evidence="1">
    <location>
        <begin position="24"/>
        <end position="264"/>
    </location>
</feature>
<dbReference type="Pfam" id="PF01471">
    <property type="entry name" value="PG_binding_1"/>
    <property type="match status" value="1"/>
</dbReference>
<organism evidence="3 4">
    <name type="scientific">Scytonema hofmannii PCC 7110</name>
    <dbReference type="NCBI Taxonomy" id="128403"/>
    <lineage>
        <taxon>Bacteria</taxon>
        <taxon>Bacillati</taxon>
        <taxon>Cyanobacteriota</taxon>
        <taxon>Cyanophyceae</taxon>
        <taxon>Nostocales</taxon>
        <taxon>Scytonemataceae</taxon>
        <taxon>Scytonema</taxon>
    </lineage>
</organism>